<dbReference type="PANTHER" id="PTHR37833:SF1">
    <property type="entry name" value="SIGNAL PEPTIDE PROTEIN"/>
    <property type="match status" value="1"/>
</dbReference>
<comment type="caution">
    <text evidence="2">The sequence shown here is derived from an EMBL/GenBank/DDBJ whole genome shotgun (WGS) entry which is preliminary data.</text>
</comment>
<dbReference type="Proteomes" id="UP000248745">
    <property type="component" value="Unassembled WGS sequence"/>
</dbReference>
<dbReference type="OrthoDB" id="826619at2"/>
<dbReference type="Gene3D" id="2.60.40.10">
    <property type="entry name" value="Immunoglobulins"/>
    <property type="match status" value="1"/>
</dbReference>
<dbReference type="InterPro" id="IPR013783">
    <property type="entry name" value="Ig-like_fold"/>
</dbReference>
<dbReference type="EMBL" id="QKTW01000027">
    <property type="protein sequence ID" value="PZF71013.1"/>
    <property type="molecule type" value="Genomic_DNA"/>
</dbReference>
<organism evidence="2 3">
    <name type="scientific">Taibaiella soli</name>
    <dbReference type="NCBI Taxonomy" id="1649169"/>
    <lineage>
        <taxon>Bacteria</taxon>
        <taxon>Pseudomonadati</taxon>
        <taxon>Bacteroidota</taxon>
        <taxon>Chitinophagia</taxon>
        <taxon>Chitinophagales</taxon>
        <taxon>Chitinophagaceae</taxon>
        <taxon>Taibaiella</taxon>
    </lineage>
</organism>
<evidence type="ECO:0000313" key="2">
    <source>
        <dbReference type="EMBL" id="PZF71013.1"/>
    </source>
</evidence>
<evidence type="ECO:0000313" key="3">
    <source>
        <dbReference type="Proteomes" id="UP000248745"/>
    </source>
</evidence>
<feature type="chain" id="PRO_5015918310" description="DUF1573 domain-containing protein" evidence="1">
    <location>
        <begin position="19"/>
        <end position="164"/>
    </location>
</feature>
<accession>A0A2W2BTA9</accession>
<feature type="signal peptide" evidence="1">
    <location>
        <begin position="1"/>
        <end position="18"/>
    </location>
</feature>
<dbReference type="PANTHER" id="PTHR37833">
    <property type="entry name" value="LIPOPROTEIN-RELATED"/>
    <property type="match status" value="1"/>
</dbReference>
<dbReference type="Pfam" id="PF07610">
    <property type="entry name" value="DUF1573"/>
    <property type="match status" value="1"/>
</dbReference>
<sequence length="164" mass="17843">MKLIKNILLVTFATGALAACNSGKNTNDDMQNKNLLSTDLVHNPHSADGTDSKTMEEMPTMDFVDTFHNFGTVHEGEIVEYDFAFKNNGKSPLIIAGAMGSCGCTVPEYPREPIQPGQPGVMKVKFNTAGKPNHQEKTVTINTNGKRGTLMLYIKAEVIPAENN</sequence>
<evidence type="ECO:0000256" key="1">
    <source>
        <dbReference type="SAM" id="SignalP"/>
    </source>
</evidence>
<gene>
    <name evidence="2" type="ORF">DN068_20125</name>
</gene>
<keyword evidence="3" id="KW-1185">Reference proteome</keyword>
<evidence type="ECO:0008006" key="4">
    <source>
        <dbReference type="Google" id="ProtNLM"/>
    </source>
</evidence>
<protein>
    <recommendedName>
        <fullName evidence="4">DUF1573 domain-containing protein</fullName>
    </recommendedName>
</protein>
<dbReference type="PROSITE" id="PS51257">
    <property type="entry name" value="PROKAR_LIPOPROTEIN"/>
    <property type="match status" value="1"/>
</dbReference>
<keyword evidence="1" id="KW-0732">Signal</keyword>
<dbReference type="InterPro" id="IPR011467">
    <property type="entry name" value="DUF1573"/>
</dbReference>
<dbReference type="AlphaFoldDB" id="A0A2W2BTA9"/>
<dbReference type="RefSeq" id="WP_111000747.1">
    <property type="nucleotide sequence ID" value="NZ_QKTW01000027.1"/>
</dbReference>
<name>A0A2W2BTA9_9BACT</name>
<proteinExistence type="predicted"/>
<reference evidence="2 3" key="1">
    <citation type="submission" date="2018-06" db="EMBL/GenBank/DDBJ databases">
        <title>Mucibacter soli gen. nov., sp. nov., a new member of the family Chitinophagaceae producing mucin.</title>
        <authorList>
            <person name="Kim M.-K."/>
            <person name="Park S."/>
            <person name="Kim T.-S."/>
            <person name="Joung Y."/>
            <person name="Han J.-H."/>
            <person name="Kim S.B."/>
        </authorList>
    </citation>
    <scope>NUCLEOTIDE SEQUENCE [LARGE SCALE GENOMIC DNA]</scope>
    <source>
        <strain evidence="2 3">R1-15</strain>
    </source>
</reference>